<dbReference type="EMBL" id="JABBFX010000001">
    <property type="protein sequence ID" value="NML45174.1"/>
    <property type="molecule type" value="Genomic_DNA"/>
</dbReference>
<dbReference type="GO" id="GO:0000160">
    <property type="term" value="P:phosphorelay signal transduction system"/>
    <property type="evidence" value="ECO:0007669"/>
    <property type="project" value="InterPro"/>
</dbReference>
<evidence type="ECO:0000313" key="4">
    <source>
        <dbReference type="Proteomes" id="UP000541185"/>
    </source>
</evidence>
<reference evidence="3 4" key="1">
    <citation type="submission" date="2020-04" db="EMBL/GenBank/DDBJ databases">
        <title>Ramlibacter sp. G-1-2-2 isolated from soil.</title>
        <authorList>
            <person name="Dahal R.H."/>
        </authorList>
    </citation>
    <scope>NUCLEOTIDE SEQUENCE [LARGE SCALE GENOMIC DNA]</scope>
    <source>
        <strain evidence="3 4">G-1-2-2</strain>
    </source>
</reference>
<dbReference type="SUPFAM" id="SSF52172">
    <property type="entry name" value="CheY-like"/>
    <property type="match status" value="1"/>
</dbReference>
<accession>A0A848H3M7</accession>
<dbReference type="PROSITE" id="PS50110">
    <property type="entry name" value="RESPONSE_REGULATORY"/>
    <property type="match status" value="1"/>
</dbReference>
<feature type="domain" description="Response regulatory" evidence="2">
    <location>
        <begin position="2"/>
        <end position="120"/>
    </location>
</feature>
<feature type="modified residue" description="4-aspartylphosphate" evidence="1">
    <location>
        <position position="55"/>
    </location>
</feature>
<dbReference type="SMART" id="SM00448">
    <property type="entry name" value="REC"/>
    <property type="match status" value="1"/>
</dbReference>
<evidence type="ECO:0000256" key="1">
    <source>
        <dbReference type="PROSITE-ProRule" id="PRU00169"/>
    </source>
</evidence>
<comment type="caution">
    <text evidence="3">The sequence shown here is derived from an EMBL/GenBank/DDBJ whole genome shotgun (WGS) entry which is preliminary data.</text>
</comment>
<dbReference type="InterPro" id="IPR011006">
    <property type="entry name" value="CheY-like_superfamily"/>
</dbReference>
<sequence length="122" mass="13172">MKVFIVEDAVNMQAALKDLVCAVADAEVVGVVASEEAATAWAQAHPGLWDLAIVDLTLAQGDGFNIVKELKEHPPCGTVLVFSAFVTDVIRRHCLTLGADAVFHKTQSRELAEYIEQFAPAH</sequence>
<dbReference type="AlphaFoldDB" id="A0A848H3M7"/>
<dbReference type="Proteomes" id="UP000541185">
    <property type="component" value="Unassembled WGS sequence"/>
</dbReference>
<name>A0A848H3M7_9BURK</name>
<evidence type="ECO:0000313" key="3">
    <source>
        <dbReference type="EMBL" id="NML45174.1"/>
    </source>
</evidence>
<dbReference type="Gene3D" id="3.40.50.2300">
    <property type="match status" value="1"/>
</dbReference>
<keyword evidence="1" id="KW-0597">Phosphoprotein</keyword>
<keyword evidence="4" id="KW-1185">Reference proteome</keyword>
<proteinExistence type="predicted"/>
<organism evidence="3 4">
    <name type="scientific">Ramlibacter agri</name>
    <dbReference type="NCBI Taxonomy" id="2728837"/>
    <lineage>
        <taxon>Bacteria</taxon>
        <taxon>Pseudomonadati</taxon>
        <taxon>Pseudomonadota</taxon>
        <taxon>Betaproteobacteria</taxon>
        <taxon>Burkholderiales</taxon>
        <taxon>Comamonadaceae</taxon>
        <taxon>Ramlibacter</taxon>
    </lineage>
</organism>
<gene>
    <name evidence="3" type="ORF">HHL11_15580</name>
</gene>
<protein>
    <submittedName>
        <fullName evidence="3">Response regulator transcription factor</fullName>
    </submittedName>
</protein>
<dbReference type="Pfam" id="PF00072">
    <property type="entry name" value="Response_reg"/>
    <property type="match status" value="1"/>
</dbReference>
<evidence type="ECO:0000259" key="2">
    <source>
        <dbReference type="PROSITE" id="PS50110"/>
    </source>
</evidence>
<dbReference type="RefSeq" id="WP_169419260.1">
    <property type="nucleotide sequence ID" value="NZ_JABBFX010000001.1"/>
</dbReference>
<dbReference type="InterPro" id="IPR001789">
    <property type="entry name" value="Sig_transdc_resp-reg_receiver"/>
</dbReference>